<proteinExistence type="predicted"/>
<dbReference type="STRING" id="84521.SAMN04487994_10125"/>
<evidence type="ECO:0000256" key="3">
    <source>
        <dbReference type="ARBA" id="ARBA00022692"/>
    </source>
</evidence>
<feature type="transmembrane region" description="Helical" evidence="6">
    <location>
        <begin position="163"/>
        <end position="187"/>
    </location>
</feature>
<dbReference type="OrthoDB" id="9768885at2"/>
<dbReference type="PANTHER" id="PTHR42865:SF8">
    <property type="entry name" value="SERINE_THREONINE TRANSPORTER SSTT"/>
    <property type="match status" value="1"/>
</dbReference>
<dbReference type="Pfam" id="PF00375">
    <property type="entry name" value="SDF"/>
    <property type="match status" value="1"/>
</dbReference>
<evidence type="ECO:0000313" key="7">
    <source>
        <dbReference type="EMBL" id="PMC57780.1"/>
    </source>
</evidence>
<dbReference type="InterPro" id="IPR036458">
    <property type="entry name" value="Na:dicarbo_symporter_sf"/>
</dbReference>
<dbReference type="GO" id="GO:0032329">
    <property type="term" value="P:serine transport"/>
    <property type="evidence" value="ECO:0007669"/>
    <property type="project" value="TreeGrafter"/>
</dbReference>
<gene>
    <name evidence="7" type="ORF">CJ205_07855</name>
</gene>
<feature type="transmembrane region" description="Helical" evidence="6">
    <location>
        <begin position="320"/>
        <end position="347"/>
    </location>
</feature>
<dbReference type="InterPro" id="IPR001991">
    <property type="entry name" value="Na-dicarboxylate_symporter"/>
</dbReference>
<dbReference type="PRINTS" id="PR00173">
    <property type="entry name" value="EDTRNSPORT"/>
</dbReference>
<evidence type="ECO:0000256" key="4">
    <source>
        <dbReference type="ARBA" id="ARBA00022989"/>
    </source>
</evidence>
<evidence type="ECO:0008006" key="9">
    <source>
        <dbReference type="Google" id="ProtNLM"/>
    </source>
</evidence>
<feature type="transmembrane region" description="Helical" evidence="6">
    <location>
        <begin position="41"/>
        <end position="63"/>
    </location>
</feature>
<organism evidence="7 8">
    <name type="scientific">Dolosicoccus paucivorans</name>
    <dbReference type="NCBI Taxonomy" id="84521"/>
    <lineage>
        <taxon>Bacteria</taxon>
        <taxon>Bacillati</taxon>
        <taxon>Bacillota</taxon>
        <taxon>Bacilli</taxon>
        <taxon>Lactobacillales</taxon>
        <taxon>Aerococcaceae</taxon>
        <taxon>Dolosicoccus</taxon>
    </lineage>
</organism>
<evidence type="ECO:0000256" key="6">
    <source>
        <dbReference type="SAM" id="Phobius"/>
    </source>
</evidence>
<dbReference type="Gene3D" id="1.10.3860.10">
    <property type="entry name" value="Sodium:dicarboxylate symporter"/>
    <property type="match status" value="1"/>
</dbReference>
<evidence type="ECO:0000313" key="8">
    <source>
        <dbReference type="Proteomes" id="UP000235682"/>
    </source>
</evidence>
<dbReference type="PANTHER" id="PTHR42865">
    <property type="entry name" value="PROTON/GLUTAMATE-ASPARTATE SYMPORTER"/>
    <property type="match status" value="1"/>
</dbReference>
<feature type="transmembrane region" description="Helical" evidence="6">
    <location>
        <begin position="131"/>
        <end position="151"/>
    </location>
</feature>
<reference evidence="7 8" key="1">
    <citation type="submission" date="2017-09" db="EMBL/GenBank/DDBJ databases">
        <title>Bacterial strain isolated from the female urinary microbiota.</title>
        <authorList>
            <person name="Thomas-White K."/>
            <person name="Kumar N."/>
            <person name="Forster S."/>
            <person name="Putonti C."/>
            <person name="Lawley T."/>
            <person name="Wolfe A.J."/>
        </authorList>
    </citation>
    <scope>NUCLEOTIDE SEQUENCE [LARGE SCALE GENOMIC DNA]</scope>
    <source>
        <strain evidence="7 8">UMB0852</strain>
    </source>
</reference>
<dbReference type="GO" id="GO:0005886">
    <property type="term" value="C:plasma membrane"/>
    <property type="evidence" value="ECO:0007669"/>
    <property type="project" value="TreeGrafter"/>
</dbReference>
<comment type="caution">
    <text evidence="7">The sequence shown here is derived from an EMBL/GenBank/DDBJ whole genome shotgun (WGS) entry which is preliminary data.</text>
</comment>
<evidence type="ECO:0000256" key="2">
    <source>
        <dbReference type="ARBA" id="ARBA00022448"/>
    </source>
</evidence>
<name>A0A1G8KKK2_9LACT</name>
<dbReference type="GO" id="GO:0005295">
    <property type="term" value="F:neutral L-amino acid:sodium symporter activity"/>
    <property type="evidence" value="ECO:0007669"/>
    <property type="project" value="TreeGrafter"/>
</dbReference>
<dbReference type="EMBL" id="PNHE01000047">
    <property type="protein sequence ID" value="PMC57780.1"/>
    <property type="molecule type" value="Genomic_DNA"/>
</dbReference>
<dbReference type="Proteomes" id="UP000235682">
    <property type="component" value="Unassembled WGS sequence"/>
</dbReference>
<comment type="subcellular location">
    <subcellularLocation>
        <location evidence="1">Membrane</location>
        <topology evidence="1">Multi-pass membrane protein</topology>
    </subcellularLocation>
</comment>
<keyword evidence="3 6" id="KW-0812">Transmembrane</keyword>
<accession>A0A1G8KKK2</accession>
<evidence type="ECO:0000256" key="5">
    <source>
        <dbReference type="ARBA" id="ARBA00023136"/>
    </source>
</evidence>
<keyword evidence="4 6" id="KW-1133">Transmembrane helix</keyword>
<keyword evidence="8" id="KW-1185">Reference proteome</keyword>
<evidence type="ECO:0000256" key="1">
    <source>
        <dbReference type="ARBA" id="ARBA00004141"/>
    </source>
</evidence>
<dbReference type="AlphaFoldDB" id="A0A1G8KKK2"/>
<dbReference type="SUPFAM" id="SSF118215">
    <property type="entry name" value="Proton glutamate symport protein"/>
    <property type="match status" value="1"/>
</dbReference>
<keyword evidence="2" id="KW-0813">Transport</keyword>
<protein>
    <recommendedName>
        <fullName evidence="9">Dicarboxylate/amino acid:cation symporter</fullName>
    </recommendedName>
</protein>
<feature type="transmembrane region" description="Helical" evidence="6">
    <location>
        <begin position="12"/>
        <end position="35"/>
    </location>
</feature>
<feature type="transmembrane region" description="Helical" evidence="6">
    <location>
        <begin position="288"/>
        <end position="308"/>
    </location>
</feature>
<keyword evidence="5 6" id="KW-0472">Membrane</keyword>
<sequence>MRRDWGLVPKLLLGIVIGALVGYLWRVASLPVLILRVPLTLSSLFSTLLSFIIPIMIVAFVVAGISNLTQNAGKLVTATLLFSYTSLLAAALMTYIVGQSIFPHFIRPITQTAGEGIEAIEPLFSLQISPFFGVTEAIIFAFLIGLALSALSRVNKALTMKQLFIDFEAVITYLLGRLIIPVLPYYIFANFINLGYTGQIAEVFKVFGIILLLTFIQHFAYVLSLFGFASRFVPTSFKDMIKNQVPAYLTAFGTQSSAASIPVNLMSARDNGFNEQIAEFVIPLTATVHLPGSMISVSSTLLGVMMMHGLDYSPQVMIPFYLTLGMSLVAAPGVPGGAIMTALPFMYMVGIEPDGPLASLLITLYITQDSFGTSINVSGDNAICALVDAYARRFKPATRIKLEQ</sequence>
<feature type="transmembrane region" description="Helical" evidence="6">
    <location>
        <begin position="75"/>
        <end position="97"/>
    </location>
</feature>
<feature type="transmembrane region" description="Helical" evidence="6">
    <location>
        <begin position="207"/>
        <end position="233"/>
    </location>
</feature>
<dbReference type="RefSeq" id="WP_092084751.1">
    <property type="nucleotide sequence ID" value="NZ_FNEL01000012.1"/>
</dbReference>